<dbReference type="Proteomes" id="UP000742460">
    <property type="component" value="Unassembled WGS sequence"/>
</dbReference>
<keyword evidence="2" id="KW-0472">Membrane</keyword>
<dbReference type="EMBL" id="DYUE01000163">
    <property type="protein sequence ID" value="HJG91494.1"/>
    <property type="molecule type" value="Genomic_DNA"/>
</dbReference>
<sequence length="134" mass="14223">MSTENDPEDPTTAREDDERAESAEGAENVESAQADETAQSAEPEADESAPAPESTSTSIYVRRGRTPTLGFWVALAIALPAVAALISAPFFDFPDLGAVVNFVLMAAVMVGLPLAALAALIDAIRHRSPRSRRR</sequence>
<evidence type="ECO:0000313" key="3">
    <source>
        <dbReference type="EMBL" id="HJG91494.1"/>
    </source>
</evidence>
<reference evidence="3" key="2">
    <citation type="submission" date="2021-09" db="EMBL/GenBank/DDBJ databases">
        <authorList>
            <person name="Gilroy R."/>
        </authorList>
    </citation>
    <scope>NUCLEOTIDE SEQUENCE</scope>
    <source>
        <strain evidence="3">ChiGjej5B5-22894</strain>
    </source>
</reference>
<name>A0A921SXF0_9MICO</name>
<feature type="compositionally biased region" description="Polar residues" evidence="1">
    <location>
        <begin position="30"/>
        <end position="39"/>
    </location>
</feature>
<feature type="region of interest" description="Disordered" evidence="1">
    <location>
        <begin position="1"/>
        <end position="60"/>
    </location>
</feature>
<protein>
    <submittedName>
        <fullName evidence="3">Uncharacterized protein</fullName>
    </submittedName>
</protein>
<organism evidence="3 4">
    <name type="scientific">Brachybacterium massiliense</name>
    <dbReference type="NCBI Taxonomy" id="1755098"/>
    <lineage>
        <taxon>Bacteria</taxon>
        <taxon>Bacillati</taxon>
        <taxon>Actinomycetota</taxon>
        <taxon>Actinomycetes</taxon>
        <taxon>Micrococcales</taxon>
        <taxon>Dermabacteraceae</taxon>
        <taxon>Brachybacterium</taxon>
    </lineage>
</organism>
<gene>
    <name evidence="3" type="ORF">K8V81_07190</name>
</gene>
<keyword evidence="2" id="KW-1133">Transmembrane helix</keyword>
<proteinExistence type="predicted"/>
<feature type="transmembrane region" description="Helical" evidence="2">
    <location>
        <begin position="102"/>
        <end position="124"/>
    </location>
</feature>
<evidence type="ECO:0000256" key="1">
    <source>
        <dbReference type="SAM" id="MobiDB-lite"/>
    </source>
</evidence>
<keyword evidence="2" id="KW-0812">Transmembrane</keyword>
<evidence type="ECO:0000256" key="2">
    <source>
        <dbReference type="SAM" id="Phobius"/>
    </source>
</evidence>
<evidence type="ECO:0000313" key="4">
    <source>
        <dbReference type="Proteomes" id="UP000742460"/>
    </source>
</evidence>
<dbReference type="AlphaFoldDB" id="A0A921SXF0"/>
<reference evidence="3" key="1">
    <citation type="journal article" date="2021" name="PeerJ">
        <title>Extensive microbial diversity within the chicken gut microbiome revealed by metagenomics and culture.</title>
        <authorList>
            <person name="Gilroy R."/>
            <person name="Ravi A."/>
            <person name="Getino M."/>
            <person name="Pursley I."/>
            <person name="Horton D.L."/>
            <person name="Alikhan N.F."/>
            <person name="Baker D."/>
            <person name="Gharbi K."/>
            <person name="Hall N."/>
            <person name="Watson M."/>
            <person name="Adriaenssens E.M."/>
            <person name="Foster-Nyarko E."/>
            <person name="Jarju S."/>
            <person name="Secka A."/>
            <person name="Antonio M."/>
            <person name="Oren A."/>
            <person name="Chaudhuri R.R."/>
            <person name="La Ragione R."/>
            <person name="Hildebrand F."/>
            <person name="Pallen M.J."/>
        </authorList>
    </citation>
    <scope>NUCLEOTIDE SEQUENCE</scope>
    <source>
        <strain evidence="3">ChiGjej5B5-22894</strain>
    </source>
</reference>
<feature type="compositionally biased region" description="Basic and acidic residues" evidence="1">
    <location>
        <begin position="11"/>
        <end position="22"/>
    </location>
</feature>
<feature type="transmembrane region" description="Helical" evidence="2">
    <location>
        <begin position="69"/>
        <end position="90"/>
    </location>
</feature>
<comment type="caution">
    <text evidence="3">The sequence shown here is derived from an EMBL/GenBank/DDBJ whole genome shotgun (WGS) entry which is preliminary data.</text>
</comment>
<accession>A0A921SXF0</accession>